<evidence type="ECO:0000256" key="1">
    <source>
        <dbReference type="SAM" id="MobiDB-lite"/>
    </source>
</evidence>
<feature type="chain" id="PRO_5010222990" evidence="2">
    <location>
        <begin position="22"/>
        <end position="89"/>
    </location>
</feature>
<dbReference type="AlphaFoldDB" id="A0A1S3XR63"/>
<dbReference type="OrthoDB" id="747636at2759"/>
<reference evidence="4" key="2">
    <citation type="submission" date="2025-08" db="UniProtKB">
        <authorList>
            <consortium name="RefSeq"/>
        </authorList>
    </citation>
    <scope>IDENTIFICATION</scope>
    <source>
        <tissue evidence="4">Leaf</tissue>
    </source>
</reference>
<dbReference type="PaxDb" id="4097-A0A1S3XR63"/>
<evidence type="ECO:0000256" key="2">
    <source>
        <dbReference type="SAM" id="SignalP"/>
    </source>
</evidence>
<dbReference type="OMA" id="GANDHHT"/>
<sequence length="89" mass="9978">MAGNNALLLLIALLAISNIFSFNAAPISRNTRLFLHENQELPPPAYTNQMMKLEAMEEEFINGRMDLESHDYPGSGANNRHTPRPPIET</sequence>
<protein>
    <submittedName>
        <fullName evidence="4">Uncharacterized protein LOC107767789</fullName>
    </submittedName>
</protein>
<evidence type="ECO:0000313" key="4">
    <source>
        <dbReference type="RefSeq" id="XP_016442365.1"/>
    </source>
</evidence>
<gene>
    <name evidence="4" type="primary">LOC107767789</name>
</gene>
<dbReference type="PANTHER" id="PTHR33474:SF2">
    <property type="entry name" value="TRANSMEMBRANE PROTEIN"/>
    <property type="match status" value="1"/>
</dbReference>
<organism evidence="3 4">
    <name type="scientific">Nicotiana tabacum</name>
    <name type="common">Common tobacco</name>
    <dbReference type="NCBI Taxonomy" id="4097"/>
    <lineage>
        <taxon>Eukaryota</taxon>
        <taxon>Viridiplantae</taxon>
        <taxon>Streptophyta</taxon>
        <taxon>Embryophyta</taxon>
        <taxon>Tracheophyta</taxon>
        <taxon>Spermatophyta</taxon>
        <taxon>Magnoliopsida</taxon>
        <taxon>eudicotyledons</taxon>
        <taxon>Gunneridae</taxon>
        <taxon>Pentapetalae</taxon>
        <taxon>asterids</taxon>
        <taxon>lamiids</taxon>
        <taxon>Solanales</taxon>
        <taxon>Solanaceae</taxon>
        <taxon>Nicotianoideae</taxon>
        <taxon>Nicotianeae</taxon>
        <taxon>Nicotiana</taxon>
    </lineage>
</organism>
<dbReference type="GeneID" id="107767789"/>
<keyword evidence="3" id="KW-1185">Reference proteome</keyword>
<reference evidence="3" key="1">
    <citation type="journal article" date="2014" name="Nat. Commun.">
        <title>The tobacco genome sequence and its comparison with those of tomato and potato.</title>
        <authorList>
            <person name="Sierro N."/>
            <person name="Battey J.N."/>
            <person name="Ouadi S."/>
            <person name="Bakaher N."/>
            <person name="Bovet L."/>
            <person name="Willig A."/>
            <person name="Goepfert S."/>
            <person name="Peitsch M.C."/>
            <person name="Ivanov N.V."/>
        </authorList>
    </citation>
    <scope>NUCLEOTIDE SEQUENCE [LARGE SCALE GENOMIC DNA]</scope>
</reference>
<feature type="region of interest" description="Disordered" evidence="1">
    <location>
        <begin position="66"/>
        <end position="89"/>
    </location>
</feature>
<dbReference type="RefSeq" id="XP_016442365.1">
    <property type="nucleotide sequence ID" value="XM_016586879.1"/>
</dbReference>
<dbReference type="Proteomes" id="UP000790787">
    <property type="component" value="Chromosome 24"/>
</dbReference>
<dbReference type="PANTHER" id="PTHR33474">
    <property type="entry name" value="TRANSMEMBRANE PROTEIN"/>
    <property type="match status" value="1"/>
</dbReference>
<evidence type="ECO:0000313" key="3">
    <source>
        <dbReference type="Proteomes" id="UP000790787"/>
    </source>
</evidence>
<accession>A0A1S3XR63</accession>
<name>A0A1S3XR63_TOBAC</name>
<keyword evidence="2" id="KW-0732">Signal</keyword>
<dbReference type="KEGG" id="nta:107767789"/>
<feature type="signal peptide" evidence="2">
    <location>
        <begin position="1"/>
        <end position="21"/>
    </location>
</feature>
<dbReference type="RefSeq" id="XP_016442365.1">
    <property type="nucleotide sequence ID" value="XM_016586879.2"/>
</dbReference>
<proteinExistence type="predicted"/>